<dbReference type="Proteomes" id="UP000799437">
    <property type="component" value="Unassembled WGS sequence"/>
</dbReference>
<evidence type="ECO:0000313" key="2">
    <source>
        <dbReference type="EMBL" id="KAF2763121.1"/>
    </source>
</evidence>
<dbReference type="Pfam" id="PF25809">
    <property type="entry name" value="STEEP1"/>
    <property type="match status" value="1"/>
</dbReference>
<dbReference type="InterPro" id="IPR057965">
    <property type="entry name" value="STEEP1_dom"/>
</dbReference>
<evidence type="ECO:0000313" key="3">
    <source>
        <dbReference type="Proteomes" id="UP000799437"/>
    </source>
</evidence>
<sequence length="148" mass="16407">MSSGDIDTPIHTYHCLCTNLLFASTTAASALPTRSNSLDSALILPLPASPPKSEETTHYAILLSTTVTAKLQVITKSDGFEKRWIQRCGRCKVVIAYQLDWTHWGTEAGERHGRRHDVMFLLPGGFMDTKDMIVGKDMTQEVRLGVET</sequence>
<dbReference type="GeneID" id="54487369"/>
<dbReference type="RefSeq" id="XP_033605572.1">
    <property type="nucleotide sequence ID" value="XM_033746315.1"/>
</dbReference>
<keyword evidence="3" id="KW-1185">Reference proteome</keyword>
<proteinExistence type="predicted"/>
<feature type="domain" description="STEEP1" evidence="1">
    <location>
        <begin position="7"/>
        <end position="132"/>
    </location>
</feature>
<dbReference type="EMBL" id="ML996565">
    <property type="protein sequence ID" value="KAF2763121.1"/>
    <property type="molecule type" value="Genomic_DNA"/>
</dbReference>
<dbReference type="AlphaFoldDB" id="A0A6A6WLQ5"/>
<protein>
    <recommendedName>
        <fullName evidence="1">STEEP1 domain-containing protein</fullName>
    </recommendedName>
</protein>
<name>A0A6A6WLQ5_9PEZI</name>
<gene>
    <name evidence="2" type="ORF">EJ05DRAFT_495959</name>
</gene>
<reference evidence="2" key="1">
    <citation type="journal article" date="2020" name="Stud. Mycol.">
        <title>101 Dothideomycetes genomes: a test case for predicting lifestyles and emergence of pathogens.</title>
        <authorList>
            <person name="Haridas S."/>
            <person name="Albert R."/>
            <person name="Binder M."/>
            <person name="Bloem J."/>
            <person name="Labutti K."/>
            <person name="Salamov A."/>
            <person name="Andreopoulos B."/>
            <person name="Baker S."/>
            <person name="Barry K."/>
            <person name="Bills G."/>
            <person name="Bluhm B."/>
            <person name="Cannon C."/>
            <person name="Castanera R."/>
            <person name="Culley D."/>
            <person name="Daum C."/>
            <person name="Ezra D."/>
            <person name="Gonzalez J."/>
            <person name="Henrissat B."/>
            <person name="Kuo A."/>
            <person name="Liang C."/>
            <person name="Lipzen A."/>
            <person name="Lutzoni F."/>
            <person name="Magnuson J."/>
            <person name="Mondo S."/>
            <person name="Nolan M."/>
            <person name="Ohm R."/>
            <person name="Pangilinan J."/>
            <person name="Park H.-J."/>
            <person name="Ramirez L."/>
            <person name="Alfaro M."/>
            <person name="Sun H."/>
            <person name="Tritt A."/>
            <person name="Yoshinaga Y."/>
            <person name="Zwiers L.-H."/>
            <person name="Turgeon B."/>
            <person name="Goodwin S."/>
            <person name="Spatafora J."/>
            <person name="Crous P."/>
            <person name="Grigoriev I."/>
        </authorList>
    </citation>
    <scope>NUCLEOTIDE SEQUENCE</scope>
    <source>
        <strain evidence="2">CBS 121739</strain>
    </source>
</reference>
<evidence type="ECO:0000259" key="1">
    <source>
        <dbReference type="Pfam" id="PF25809"/>
    </source>
</evidence>
<organism evidence="2 3">
    <name type="scientific">Pseudovirgaria hyperparasitica</name>
    <dbReference type="NCBI Taxonomy" id="470096"/>
    <lineage>
        <taxon>Eukaryota</taxon>
        <taxon>Fungi</taxon>
        <taxon>Dikarya</taxon>
        <taxon>Ascomycota</taxon>
        <taxon>Pezizomycotina</taxon>
        <taxon>Dothideomycetes</taxon>
        <taxon>Dothideomycetes incertae sedis</taxon>
        <taxon>Acrospermales</taxon>
        <taxon>Acrospermaceae</taxon>
        <taxon>Pseudovirgaria</taxon>
    </lineage>
</organism>
<accession>A0A6A6WLQ5</accession>
<dbReference type="OrthoDB" id="418131at2759"/>